<proteinExistence type="predicted"/>
<accession>A0A6J4NXJ9</accession>
<feature type="compositionally biased region" description="Basic and acidic residues" evidence="1">
    <location>
        <begin position="181"/>
        <end position="190"/>
    </location>
</feature>
<feature type="region of interest" description="Disordered" evidence="1">
    <location>
        <begin position="1"/>
        <end position="306"/>
    </location>
</feature>
<feature type="compositionally biased region" description="Basic residues" evidence="1">
    <location>
        <begin position="119"/>
        <end position="132"/>
    </location>
</feature>
<evidence type="ECO:0000313" key="2">
    <source>
        <dbReference type="EMBL" id="CAA9396770.1"/>
    </source>
</evidence>
<dbReference type="AlphaFoldDB" id="A0A6J4NXJ9"/>
<gene>
    <name evidence="2" type="ORF">AVDCRST_MAG47-3166</name>
</gene>
<feature type="non-terminal residue" evidence="2">
    <location>
        <position position="306"/>
    </location>
</feature>
<feature type="compositionally biased region" description="Low complexity" evidence="1">
    <location>
        <begin position="83"/>
        <end position="92"/>
    </location>
</feature>
<organism evidence="2">
    <name type="scientific">uncultured Nocardioidaceae bacterium</name>
    <dbReference type="NCBI Taxonomy" id="253824"/>
    <lineage>
        <taxon>Bacteria</taxon>
        <taxon>Bacillati</taxon>
        <taxon>Actinomycetota</taxon>
        <taxon>Actinomycetes</taxon>
        <taxon>Propionibacteriales</taxon>
        <taxon>Nocardioidaceae</taxon>
        <taxon>environmental samples</taxon>
    </lineage>
</organism>
<dbReference type="EMBL" id="CADCUK010000209">
    <property type="protein sequence ID" value="CAA9396770.1"/>
    <property type="molecule type" value="Genomic_DNA"/>
</dbReference>
<evidence type="ECO:0000256" key="1">
    <source>
        <dbReference type="SAM" id="MobiDB-lite"/>
    </source>
</evidence>
<feature type="compositionally biased region" description="Low complexity" evidence="1">
    <location>
        <begin position="147"/>
        <end position="157"/>
    </location>
</feature>
<sequence>GRRPSGARRTATGCHASDGRRHHHGPQRAGHAPALGAPLRRPVRGSGAPARHRRQQHRRLDGRAALPGHPDPPAHQGPLRAVPAQPAQQVRGRAARGVRRGGLHRRRRVPGGRAAEVRHARRPGGRSARRAGARRDGDQPRPPPRPRGCARPLSAAPRPAPAGQVHPADVQARRQAGPRAVDGRVARREGNAVPDRPGPLHVPREVQRPGRVAGRSRPPSRDGRHGRAGPPDELEVRGRRDGRAVGVDRRRRPGRGAQAVLATGPAAGEDRAAGGADLPGSRRPPGAGDAQAPVRPGPQALRRPRL</sequence>
<protein>
    <submittedName>
        <fullName evidence="2">Uncharacterized protein</fullName>
    </submittedName>
</protein>
<feature type="non-terminal residue" evidence="2">
    <location>
        <position position="1"/>
    </location>
</feature>
<reference evidence="2" key="1">
    <citation type="submission" date="2020-02" db="EMBL/GenBank/DDBJ databases">
        <authorList>
            <person name="Meier V. D."/>
        </authorList>
    </citation>
    <scope>NUCLEOTIDE SEQUENCE</scope>
    <source>
        <strain evidence="2">AVDCRST_MAG47</strain>
    </source>
</reference>
<feature type="compositionally biased region" description="Basic and acidic residues" evidence="1">
    <location>
        <begin position="234"/>
        <end position="248"/>
    </location>
</feature>
<name>A0A6J4NXJ9_9ACTN</name>
<feature type="compositionally biased region" description="Basic residues" evidence="1">
    <location>
        <begin position="93"/>
        <end position="110"/>
    </location>
</feature>